<dbReference type="InterPro" id="IPR036265">
    <property type="entry name" value="HIT-like_sf"/>
</dbReference>
<accession>A0A3B0U8T5</accession>
<dbReference type="EC" id="3.6.1.17" evidence="2"/>
<evidence type="ECO:0000259" key="1">
    <source>
        <dbReference type="PROSITE" id="PS51084"/>
    </source>
</evidence>
<dbReference type="AlphaFoldDB" id="A0A3B0U8T5"/>
<proteinExistence type="predicted"/>
<dbReference type="GO" id="GO:0004081">
    <property type="term" value="F:bis(5'-nucleosyl)-tetraphosphatase (asymmetrical) activity"/>
    <property type="evidence" value="ECO:0007669"/>
    <property type="project" value="UniProtKB-EC"/>
</dbReference>
<reference evidence="2" key="1">
    <citation type="submission" date="2018-06" db="EMBL/GenBank/DDBJ databases">
        <authorList>
            <person name="Zhirakovskaya E."/>
        </authorList>
    </citation>
    <scope>NUCLEOTIDE SEQUENCE</scope>
</reference>
<gene>
    <name evidence="2" type="ORF">MNBD_ALPHA11-1993</name>
</gene>
<organism evidence="2">
    <name type="scientific">hydrothermal vent metagenome</name>
    <dbReference type="NCBI Taxonomy" id="652676"/>
    <lineage>
        <taxon>unclassified sequences</taxon>
        <taxon>metagenomes</taxon>
        <taxon>ecological metagenomes</taxon>
    </lineage>
</organism>
<dbReference type="PANTHER" id="PTHR46648:SF1">
    <property type="entry name" value="ADENOSINE 5'-MONOPHOSPHORAMIDASE HNT1"/>
    <property type="match status" value="1"/>
</dbReference>
<dbReference type="PRINTS" id="PR00332">
    <property type="entry name" value="HISTRIAD"/>
</dbReference>
<dbReference type="InterPro" id="IPR011146">
    <property type="entry name" value="HIT-like"/>
</dbReference>
<dbReference type="EMBL" id="UOEQ01000311">
    <property type="protein sequence ID" value="VAW20929.1"/>
    <property type="molecule type" value="Genomic_DNA"/>
</dbReference>
<dbReference type="SUPFAM" id="SSF54197">
    <property type="entry name" value="HIT-like"/>
    <property type="match status" value="1"/>
</dbReference>
<sequence>MSEESPKTYQDDNIFAQILSGKIPSVKLFENDDCLAILDAFPQSKGHSLLIPKSPSRNLLDADPGQLATILPEVQKLALATKSALKADGIKIAQFNETAAGQTVFHLHFHIIPAFDGVEIGQHASQMVPTEELNEIAEKIRAKLS</sequence>
<name>A0A3B0U8T5_9ZZZZ</name>
<dbReference type="PANTHER" id="PTHR46648">
    <property type="entry name" value="HIT FAMILY PROTEIN 1"/>
    <property type="match status" value="1"/>
</dbReference>
<dbReference type="Pfam" id="PF01230">
    <property type="entry name" value="HIT"/>
    <property type="match status" value="1"/>
</dbReference>
<protein>
    <submittedName>
        <fullName evidence="2">Bis(5'-nucleosyl)-tetraphosphatase (Asymmetrical)</fullName>
        <ecNumber evidence="2">3.6.1.17</ecNumber>
    </submittedName>
</protein>
<dbReference type="PROSITE" id="PS51084">
    <property type="entry name" value="HIT_2"/>
    <property type="match status" value="1"/>
</dbReference>
<keyword evidence="2" id="KW-0378">Hydrolase</keyword>
<feature type="domain" description="HIT" evidence="1">
    <location>
        <begin position="14"/>
        <end position="122"/>
    </location>
</feature>
<evidence type="ECO:0000313" key="2">
    <source>
        <dbReference type="EMBL" id="VAW20929.1"/>
    </source>
</evidence>
<dbReference type="Gene3D" id="3.30.428.10">
    <property type="entry name" value="HIT-like"/>
    <property type="match status" value="1"/>
</dbReference>
<dbReference type="InterPro" id="IPR001310">
    <property type="entry name" value="Histidine_triad_HIT"/>
</dbReference>
<dbReference type="GO" id="GO:0009117">
    <property type="term" value="P:nucleotide metabolic process"/>
    <property type="evidence" value="ECO:0007669"/>
    <property type="project" value="TreeGrafter"/>
</dbReference>